<dbReference type="InterPro" id="IPR013986">
    <property type="entry name" value="DExx_box_DNA_helicase_dom_sf"/>
</dbReference>
<dbReference type="SUPFAM" id="SSF52980">
    <property type="entry name" value="Restriction endonuclease-like"/>
    <property type="match status" value="1"/>
</dbReference>
<evidence type="ECO:0000313" key="19">
    <source>
        <dbReference type="EMBL" id="PKW26122.1"/>
    </source>
</evidence>
<dbReference type="RefSeq" id="WP_101394737.1">
    <property type="nucleotide sequence ID" value="NZ_PJNE01000001.1"/>
</dbReference>
<evidence type="ECO:0000256" key="16">
    <source>
        <dbReference type="SAM" id="MobiDB-lite"/>
    </source>
</evidence>
<evidence type="ECO:0000256" key="1">
    <source>
        <dbReference type="ARBA" id="ARBA00009922"/>
    </source>
</evidence>
<dbReference type="EMBL" id="PJNE01000001">
    <property type="protein sequence ID" value="PKW26122.1"/>
    <property type="molecule type" value="Genomic_DNA"/>
</dbReference>
<feature type="region of interest" description="Disordered" evidence="16">
    <location>
        <begin position="810"/>
        <end position="837"/>
    </location>
</feature>
<dbReference type="GO" id="GO:0033202">
    <property type="term" value="C:DNA helicase complex"/>
    <property type="evidence" value="ECO:0007669"/>
    <property type="project" value="TreeGrafter"/>
</dbReference>
<evidence type="ECO:0000256" key="12">
    <source>
        <dbReference type="ARBA" id="ARBA00034617"/>
    </source>
</evidence>
<dbReference type="GO" id="GO:0005524">
    <property type="term" value="F:ATP binding"/>
    <property type="evidence" value="ECO:0007669"/>
    <property type="project" value="UniProtKB-UniRule"/>
</dbReference>
<dbReference type="Gene3D" id="3.90.320.10">
    <property type="match status" value="1"/>
</dbReference>
<dbReference type="Pfam" id="PF13361">
    <property type="entry name" value="UvrD_C"/>
    <property type="match status" value="2"/>
</dbReference>
<keyword evidence="3 15" id="KW-0547">Nucleotide-binding</keyword>
<comment type="similarity">
    <text evidence="1">Belongs to the helicase family. UvrD subfamily.</text>
</comment>
<keyword evidence="9" id="KW-0238">DNA-binding</keyword>
<evidence type="ECO:0000259" key="18">
    <source>
        <dbReference type="PROSITE" id="PS51217"/>
    </source>
</evidence>
<accession>A0A2N3YGY4</accession>
<protein>
    <recommendedName>
        <fullName evidence="13">DNA 3'-5' helicase</fullName>
        <ecNumber evidence="13">5.6.2.4</ecNumber>
    </recommendedName>
</protein>
<evidence type="ECO:0000256" key="14">
    <source>
        <dbReference type="ARBA" id="ARBA00048988"/>
    </source>
</evidence>
<evidence type="ECO:0000259" key="17">
    <source>
        <dbReference type="PROSITE" id="PS51198"/>
    </source>
</evidence>
<dbReference type="InterPro" id="IPR011335">
    <property type="entry name" value="Restrct_endonuc-II-like"/>
</dbReference>
<dbReference type="PROSITE" id="PS51198">
    <property type="entry name" value="UVRD_HELICASE_ATP_BIND"/>
    <property type="match status" value="1"/>
</dbReference>
<dbReference type="GO" id="GO:0043138">
    <property type="term" value="F:3'-5' DNA helicase activity"/>
    <property type="evidence" value="ECO:0007669"/>
    <property type="project" value="UniProtKB-EC"/>
</dbReference>
<keyword evidence="10" id="KW-0234">DNA repair</keyword>
<keyword evidence="7" id="KW-0269">Exonuclease</keyword>
<evidence type="ECO:0000256" key="9">
    <source>
        <dbReference type="ARBA" id="ARBA00023125"/>
    </source>
</evidence>
<gene>
    <name evidence="19" type="ORF">ATL31_0928</name>
</gene>
<dbReference type="InterPro" id="IPR014016">
    <property type="entry name" value="UvrD-like_ATP-bd"/>
</dbReference>
<dbReference type="GO" id="GO:0000725">
    <property type="term" value="P:recombinational repair"/>
    <property type="evidence" value="ECO:0007669"/>
    <property type="project" value="TreeGrafter"/>
</dbReference>
<evidence type="ECO:0000256" key="4">
    <source>
        <dbReference type="ARBA" id="ARBA00022763"/>
    </source>
</evidence>
<dbReference type="Gene3D" id="3.40.50.300">
    <property type="entry name" value="P-loop containing nucleotide triphosphate hydrolases"/>
    <property type="match status" value="3"/>
</dbReference>
<evidence type="ECO:0000256" key="3">
    <source>
        <dbReference type="ARBA" id="ARBA00022741"/>
    </source>
</evidence>
<dbReference type="InterPro" id="IPR014017">
    <property type="entry name" value="DNA_helicase_UvrD-like_C"/>
</dbReference>
<comment type="caution">
    <text evidence="19">The sequence shown here is derived from an EMBL/GenBank/DDBJ whole genome shotgun (WGS) entry which is preliminary data.</text>
</comment>
<keyword evidence="8 15" id="KW-0067">ATP-binding</keyword>
<dbReference type="EC" id="5.6.2.4" evidence="13"/>
<evidence type="ECO:0000256" key="8">
    <source>
        <dbReference type="ARBA" id="ARBA00022840"/>
    </source>
</evidence>
<dbReference type="GO" id="GO:0004527">
    <property type="term" value="F:exonuclease activity"/>
    <property type="evidence" value="ECO:0007669"/>
    <property type="project" value="UniProtKB-KW"/>
</dbReference>
<comment type="catalytic activity">
    <reaction evidence="12">
        <text>Couples ATP hydrolysis with the unwinding of duplex DNA by translocating in the 3'-5' direction.</text>
        <dbReference type="EC" id="5.6.2.4"/>
    </reaction>
</comment>
<dbReference type="PANTHER" id="PTHR11070:SF55">
    <property type="entry name" value="DNA 3'-5' HELICASE"/>
    <property type="match status" value="1"/>
</dbReference>
<keyword evidence="5 15" id="KW-0378">Hydrolase</keyword>
<evidence type="ECO:0000256" key="11">
    <source>
        <dbReference type="ARBA" id="ARBA00023235"/>
    </source>
</evidence>
<dbReference type="PANTHER" id="PTHR11070">
    <property type="entry name" value="UVRD / RECB / PCRA DNA HELICASE FAMILY MEMBER"/>
    <property type="match status" value="1"/>
</dbReference>
<dbReference type="Gene3D" id="1.10.10.160">
    <property type="match status" value="1"/>
</dbReference>
<dbReference type="OrthoDB" id="4812256at2"/>
<dbReference type="SUPFAM" id="SSF52540">
    <property type="entry name" value="P-loop containing nucleoside triphosphate hydrolases"/>
    <property type="match status" value="1"/>
</dbReference>
<dbReference type="GO" id="GO:0005829">
    <property type="term" value="C:cytosol"/>
    <property type="evidence" value="ECO:0007669"/>
    <property type="project" value="TreeGrafter"/>
</dbReference>
<dbReference type="InterPro" id="IPR011604">
    <property type="entry name" value="PDDEXK-like_dom_sf"/>
</dbReference>
<feature type="binding site" evidence="15">
    <location>
        <begin position="44"/>
        <end position="51"/>
    </location>
    <ligand>
        <name>ATP</name>
        <dbReference type="ChEBI" id="CHEBI:30616"/>
    </ligand>
</feature>
<evidence type="ECO:0000256" key="10">
    <source>
        <dbReference type="ARBA" id="ARBA00023204"/>
    </source>
</evidence>
<feature type="domain" description="UvrD-like helicase C-terminal" evidence="18">
    <location>
        <begin position="361"/>
        <end position="673"/>
    </location>
</feature>
<dbReference type="AlphaFoldDB" id="A0A2N3YGY4"/>
<dbReference type="InterPro" id="IPR000212">
    <property type="entry name" value="DNA_helicase_UvrD/REP"/>
</dbReference>
<keyword evidence="4" id="KW-0227">DNA damage</keyword>
<evidence type="ECO:0000256" key="5">
    <source>
        <dbReference type="ARBA" id="ARBA00022801"/>
    </source>
</evidence>
<evidence type="ECO:0000256" key="2">
    <source>
        <dbReference type="ARBA" id="ARBA00022722"/>
    </source>
</evidence>
<dbReference type="CDD" id="cd17932">
    <property type="entry name" value="DEXQc_UvrD"/>
    <property type="match status" value="1"/>
</dbReference>
<evidence type="ECO:0000313" key="20">
    <source>
        <dbReference type="Proteomes" id="UP000233781"/>
    </source>
</evidence>
<dbReference type="Proteomes" id="UP000233781">
    <property type="component" value="Unassembled WGS sequence"/>
</dbReference>
<proteinExistence type="inferred from homology"/>
<sequence length="1101" mass="118196">MTTTDTGLRWSAVDLARALGQSYAPTAEQAAVIEAPLAPLLVVAGAGSGKTETMAARVVWLVANGLVEPDQVLGLTFTRKAAGELGERLMARLAALREAGLWAPRTDDVAAVLDDGPTVSTYHSYAAGLVREHGVRLGIESESRLLSEAAAWQFAHEAVASWDGDVEGVEKAESTVTTALVDIAGEMAEHLVDVDAVAAHLDEVVATLEAVPRGASRRTAYPAPVRDALAVLRERRAVLPLVQRYAELKRSRDAMDFADQMALAARIAREVPEVGAGERARYRAVLLDEFQDTSEAQLQLLRALFVAPGEPVPVTAVGDPHQSIYGWRGASSTTLDRFRSDFADPEPARVQHLATSWRNDHAVLAVANRVAAPLSASARVPVESLVARADAGPGHVAVARLLTIEDEAEHVAAWLQERRERHRAATAAVLCRKRSQFRPVVDALEARGVPYEVVGLGGLLHTPEVADLVAMLWVVQDPTRGDHLMRLLTGPSCRLGVADLDGLGEWARLRQRQARGSTGEDDRGRDLAPDASERASIVEALHDLPPASWVGDEGQRLSPLALERLDGLGRAVRRLRGLTGLGLAEIAAEAETALGLDVEVLARPGWSPGAARAHLDAFAEVAAAFSTSADRTSLGGFLAWLDAAVDEERGLDLGWVEARPDAVQVMTVHAAKGLEWDVVAVPGMVEGSFPAHSAQTKLADEGWTHGEPNDKGWLVGLDALPYDLRGDADGLPHLPWRSVADWDDLAAAHARFLAEGAAHGITEERRLAYVATTRARRDLLLTAPVWGTASTPRITSRFLTEVRDAGLADLDAPWEPMPPTDDPKPQNPRTAEPVSVTWPEPERSARLAALAGPARAVKESVAALRAGAPDAMATRGRWAEEARLLLGERAARRRGGDLEVELPPHLSTSALVSLADDAEAFTSALRRPMPQPPALAARRGTAFHAWVEQHYARAAIVEVDELPGSADDDAADIGLEPLRQAFLASEWADRQPAEVETSVETVIDGIAVRGRIDAVFEERADGGEPQWIVVDWKTGPPATGAKARSRALQLAAYRLAWARLRGVEPDRVRGAFFHAATGETVWPELPDAAEISRVLAAARPR</sequence>
<evidence type="ECO:0000256" key="7">
    <source>
        <dbReference type="ARBA" id="ARBA00022839"/>
    </source>
</evidence>
<dbReference type="Pfam" id="PF12705">
    <property type="entry name" value="PDDEXK_1"/>
    <property type="match status" value="1"/>
</dbReference>
<feature type="domain" description="UvrD-like helicase ATP-binding" evidence="17">
    <location>
        <begin position="23"/>
        <end position="360"/>
    </location>
</feature>
<dbReference type="GO" id="GO:0003677">
    <property type="term" value="F:DNA binding"/>
    <property type="evidence" value="ECO:0007669"/>
    <property type="project" value="UniProtKB-KW"/>
</dbReference>
<reference evidence="19 20" key="1">
    <citation type="submission" date="2017-12" db="EMBL/GenBank/DDBJ databases">
        <title>Sequencing the genomes of 1000 Actinobacteria strains.</title>
        <authorList>
            <person name="Klenk H.-P."/>
        </authorList>
    </citation>
    <scope>NUCLEOTIDE SEQUENCE [LARGE SCALE GENOMIC DNA]</scope>
    <source>
        <strain evidence="19 20">DSM 12806</strain>
    </source>
</reference>
<keyword evidence="11" id="KW-0413">Isomerase</keyword>
<keyword evidence="20" id="KW-1185">Reference proteome</keyword>
<keyword evidence="6 15" id="KW-0347">Helicase</keyword>
<dbReference type="PROSITE" id="PS51217">
    <property type="entry name" value="UVRD_HELICASE_CTER"/>
    <property type="match status" value="1"/>
</dbReference>
<dbReference type="InterPro" id="IPR038726">
    <property type="entry name" value="PDDEXK_AddAB-type"/>
</dbReference>
<evidence type="ECO:0000256" key="13">
    <source>
        <dbReference type="ARBA" id="ARBA00034808"/>
    </source>
</evidence>
<comment type="catalytic activity">
    <reaction evidence="14">
        <text>ATP + H2O = ADP + phosphate + H(+)</text>
        <dbReference type="Rhea" id="RHEA:13065"/>
        <dbReference type="ChEBI" id="CHEBI:15377"/>
        <dbReference type="ChEBI" id="CHEBI:15378"/>
        <dbReference type="ChEBI" id="CHEBI:30616"/>
        <dbReference type="ChEBI" id="CHEBI:43474"/>
        <dbReference type="ChEBI" id="CHEBI:456216"/>
        <dbReference type="EC" id="5.6.2.4"/>
    </reaction>
</comment>
<organism evidence="19 20">
    <name type="scientific">Phycicoccus duodecadis</name>
    <dbReference type="NCBI Taxonomy" id="173053"/>
    <lineage>
        <taxon>Bacteria</taxon>
        <taxon>Bacillati</taxon>
        <taxon>Actinomycetota</taxon>
        <taxon>Actinomycetes</taxon>
        <taxon>Micrococcales</taxon>
        <taxon>Intrasporangiaceae</taxon>
        <taxon>Phycicoccus</taxon>
    </lineage>
</organism>
<evidence type="ECO:0000256" key="15">
    <source>
        <dbReference type="PROSITE-ProRule" id="PRU00560"/>
    </source>
</evidence>
<dbReference type="InterPro" id="IPR027417">
    <property type="entry name" value="P-loop_NTPase"/>
</dbReference>
<dbReference type="Pfam" id="PF00580">
    <property type="entry name" value="UvrD-helicase"/>
    <property type="match status" value="1"/>
</dbReference>
<name>A0A2N3YGY4_9MICO</name>
<dbReference type="Gene3D" id="1.10.486.10">
    <property type="entry name" value="PCRA, domain 4"/>
    <property type="match status" value="1"/>
</dbReference>
<evidence type="ECO:0000256" key="6">
    <source>
        <dbReference type="ARBA" id="ARBA00022806"/>
    </source>
</evidence>
<keyword evidence="2" id="KW-0540">Nuclease</keyword>